<name>A0ABP0W673_9BRYO</name>
<accession>A0ABP0W673</accession>
<protein>
    <submittedName>
        <fullName evidence="1">Uncharacterized protein</fullName>
    </submittedName>
</protein>
<evidence type="ECO:0000313" key="1">
    <source>
        <dbReference type="EMBL" id="CAK9260805.1"/>
    </source>
</evidence>
<evidence type="ECO:0000313" key="2">
    <source>
        <dbReference type="Proteomes" id="UP001497444"/>
    </source>
</evidence>
<dbReference type="Proteomes" id="UP001497444">
    <property type="component" value="Chromosome 13"/>
</dbReference>
<proteinExistence type="predicted"/>
<sequence length="173" mass="18995">MTSVAEDAAMKTSCKDRKTRCNMKLSDIPESHVHTVAGPALTEHSSSKFMATADAEQEISKADPTFEDQLCGKSTRDSGAIYNNKPEGSHIKRGVSSLKMPVRWVRDKYIGCLQGVDATTSDMNLNVLAAPSYNTTMPISSTQFVVKIFSIALGLSYDSCYPITGWFLVMRRT</sequence>
<organism evidence="1 2">
    <name type="scientific">Sphagnum jensenii</name>
    <dbReference type="NCBI Taxonomy" id="128206"/>
    <lineage>
        <taxon>Eukaryota</taxon>
        <taxon>Viridiplantae</taxon>
        <taxon>Streptophyta</taxon>
        <taxon>Embryophyta</taxon>
        <taxon>Bryophyta</taxon>
        <taxon>Sphagnophytina</taxon>
        <taxon>Sphagnopsida</taxon>
        <taxon>Sphagnales</taxon>
        <taxon>Sphagnaceae</taxon>
        <taxon>Sphagnum</taxon>
    </lineage>
</organism>
<keyword evidence="2" id="KW-1185">Reference proteome</keyword>
<reference evidence="1" key="1">
    <citation type="submission" date="2024-02" db="EMBL/GenBank/DDBJ databases">
        <authorList>
            <consortium name="ELIXIR-Norway"/>
            <consortium name="Elixir Norway"/>
        </authorList>
    </citation>
    <scope>NUCLEOTIDE SEQUENCE</scope>
</reference>
<dbReference type="EMBL" id="OZ020108">
    <property type="protein sequence ID" value="CAK9260805.1"/>
    <property type="molecule type" value="Genomic_DNA"/>
</dbReference>
<gene>
    <name evidence="1" type="ORF">CSSPJE1EN1_LOCUS6283</name>
</gene>